<dbReference type="GO" id="GO:0006508">
    <property type="term" value="P:proteolysis"/>
    <property type="evidence" value="ECO:0007669"/>
    <property type="project" value="UniProtKB-KW"/>
</dbReference>
<feature type="transmembrane region" description="Helical" evidence="5">
    <location>
        <begin position="157"/>
        <end position="176"/>
    </location>
</feature>
<keyword evidence="7" id="KW-0378">Hydrolase</keyword>
<evidence type="ECO:0000256" key="1">
    <source>
        <dbReference type="ARBA" id="ARBA00004141"/>
    </source>
</evidence>
<dbReference type="SUPFAM" id="SSF144091">
    <property type="entry name" value="Rhomboid-like"/>
    <property type="match status" value="1"/>
</dbReference>
<evidence type="ECO:0000259" key="6">
    <source>
        <dbReference type="Pfam" id="PF01694"/>
    </source>
</evidence>
<name>A0ABX8GUD5_9BACT</name>
<dbReference type="GO" id="GO:0008233">
    <property type="term" value="F:peptidase activity"/>
    <property type="evidence" value="ECO:0007669"/>
    <property type="project" value="UniProtKB-KW"/>
</dbReference>
<dbReference type="InterPro" id="IPR050925">
    <property type="entry name" value="Rhomboid_protease_S54"/>
</dbReference>
<dbReference type="Proteomes" id="UP000682802">
    <property type="component" value="Chromosome 1"/>
</dbReference>
<accession>A0ABX8GUD5</accession>
<organism evidence="7 8">
    <name type="scientific">Flammeovirga kamogawensis</name>
    <dbReference type="NCBI Taxonomy" id="373891"/>
    <lineage>
        <taxon>Bacteria</taxon>
        <taxon>Pseudomonadati</taxon>
        <taxon>Bacteroidota</taxon>
        <taxon>Cytophagia</taxon>
        <taxon>Cytophagales</taxon>
        <taxon>Flammeovirgaceae</taxon>
        <taxon>Flammeovirga</taxon>
    </lineage>
</organism>
<proteinExistence type="predicted"/>
<keyword evidence="3 5" id="KW-1133">Transmembrane helix</keyword>
<dbReference type="Gene3D" id="1.20.1540.10">
    <property type="entry name" value="Rhomboid-like"/>
    <property type="match status" value="1"/>
</dbReference>
<feature type="domain" description="Peptidase S54 rhomboid" evidence="6">
    <location>
        <begin position="45"/>
        <end position="176"/>
    </location>
</feature>
<dbReference type="RefSeq" id="WP_144073961.1">
    <property type="nucleotide sequence ID" value="NZ_CP076128.1"/>
</dbReference>
<dbReference type="EMBL" id="CP076128">
    <property type="protein sequence ID" value="QWG06545.1"/>
    <property type="molecule type" value="Genomic_DNA"/>
</dbReference>
<evidence type="ECO:0000256" key="4">
    <source>
        <dbReference type="ARBA" id="ARBA00023136"/>
    </source>
</evidence>
<gene>
    <name evidence="7" type="ORF">KM029_14620</name>
</gene>
<feature type="transmembrane region" description="Helical" evidence="5">
    <location>
        <begin position="85"/>
        <end position="101"/>
    </location>
</feature>
<evidence type="ECO:0000313" key="8">
    <source>
        <dbReference type="Proteomes" id="UP000682802"/>
    </source>
</evidence>
<keyword evidence="4 5" id="KW-0472">Membrane</keyword>
<evidence type="ECO:0000256" key="3">
    <source>
        <dbReference type="ARBA" id="ARBA00022989"/>
    </source>
</evidence>
<sequence>MKINRGLKITLLLLAIAWLLKIIEWSLEVNLYHLGIYPRNRLGFFGIFFSPFIHGGLKHIISNSFSFCILCFSLYLFIPKIATKVLIQLALISGCMVWFFARPSFHIGASGVIYGIASFLFFLGIFQKNPGSLIISLCIAVLYQGMLTGLIPNEQGVSWESHLSGSIAGLILAYYYKNIETEFSQKKEIKIEDDFSFEGYRNIENKTFVYKYTDKTNKVKD</sequence>
<keyword evidence="2 5" id="KW-0812">Transmembrane</keyword>
<dbReference type="InterPro" id="IPR035952">
    <property type="entry name" value="Rhomboid-like_sf"/>
</dbReference>
<protein>
    <submittedName>
        <fullName evidence="7">Rhomboid family intramembrane serine protease</fullName>
    </submittedName>
</protein>
<evidence type="ECO:0000313" key="7">
    <source>
        <dbReference type="EMBL" id="QWG06545.1"/>
    </source>
</evidence>
<comment type="subcellular location">
    <subcellularLocation>
        <location evidence="1">Membrane</location>
        <topology evidence="1">Multi-pass membrane protein</topology>
    </subcellularLocation>
</comment>
<reference evidence="7 8" key="1">
    <citation type="submission" date="2021-05" db="EMBL/GenBank/DDBJ databases">
        <title>Comparative genomic studies on the polysaccharide-degrading batcterial strains of the Flammeovirga genus.</title>
        <authorList>
            <person name="Zewei F."/>
            <person name="Zheng Z."/>
            <person name="Yu L."/>
            <person name="Ruyue G."/>
            <person name="Yanhong M."/>
            <person name="Yuanyuan C."/>
            <person name="Jingyan G."/>
            <person name="Wenjun H."/>
        </authorList>
    </citation>
    <scope>NUCLEOTIDE SEQUENCE [LARGE SCALE GENOMIC DNA]</scope>
    <source>
        <strain evidence="7 8">YS10</strain>
    </source>
</reference>
<dbReference type="Pfam" id="PF01694">
    <property type="entry name" value="Rhomboid"/>
    <property type="match status" value="1"/>
</dbReference>
<keyword evidence="8" id="KW-1185">Reference proteome</keyword>
<feature type="transmembrane region" description="Helical" evidence="5">
    <location>
        <begin position="107"/>
        <end position="126"/>
    </location>
</feature>
<evidence type="ECO:0000256" key="5">
    <source>
        <dbReference type="SAM" id="Phobius"/>
    </source>
</evidence>
<dbReference type="InterPro" id="IPR022764">
    <property type="entry name" value="Peptidase_S54_rhomboid_dom"/>
</dbReference>
<dbReference type="PANTHER" id="PTHR43731">
    <property type="entry name" value="RHOMBOID PROTEASE"/>
    <property type="match status" value="1"/>
</dbReference>
<keyword evidence="7" id="KW-0645">Protease</keyword>
<evidence type="ECO:0000256" key="2">
    <source>
        <dbReference type="ARBA" id="ARBA00022692"/>
    </source>
</evidence>
<feature type="transmembrane region" description="Helical" evidence="5">
    <location>
        <begin position="60"/>
        <end position="78"/>
    </location>
</feature>
<feature type="transmembrane region" description="Helical" evidence="5">
    <location>
        <begin position="133"/>
        <end position="151"/>
    </location>
</feature>
<dbReference type="PANTHER" id="PTHR43731:SF9">
    <property type="entry name" value="SLR1461 PROTEIN"/>
    <property type="match status" value="1"/>
</dbReference>